<feature type="region of interest" description="Disordered" evidence="1">
    <location>
        <begin position="1"/>
        <end position="54"/>
    </location>
</feature>
<evidence type="ECO:0000313" key="2">
    <source>
        <dbReference type="EMBL" id="CAB1419176.1"/>
    </source>
</evidence>
<sequence length="113" mass="12281">MTHSRPAVINKGMDSRTWQGPVDHSSFINTGPHSEHQGYKEPISLSGEEPPACARTSSHKVQRSDPASQHYHLGVIFNQGDPGFKVGLSMKSSHLHFAEKGATPSLARSLLLP</sequence>
<organism evidence="2 3">
    <name type="scientific">Pleuronectes platessa</name>
    <name type="common">European plaice</name>
    <dbReference type="NCBI Taxonomy" id="8262"/>
    <lineage>
        <taxon>Eukaryota</taxon>
        <taxon>Metazoa</taxon>
        <taxon>Chordata</taxon>
        <taxon>Craniata</taxon>
        <taxon>Vertebrata</taxon>
        <taxon>Euteleostomi</taxon>
        <taxon>Actinopterygii</taxon>
        <taxon>Neopterygii</taxon>
        <taxon>Teleostei</taxon>
        <taxon>Neoteleostei</taxon>
        <taxon>Acanthomorphata</taxon>
        <taxon>Carangaria</taxon>
        <taxon>Pleuronectiformes</taxon>
        <taxon>Pleuronectoidei</taxon>
        <taxon>Pleuronectidae</taxon>
        <taxon>Pleuronectes</taxon>
    </lineage>
</organism>
<accession>A0A9N7YB05</accession>
<comment type="caution">
    <text evidence="2">The sequence shown here is derived from an EMBL/GenBank/DDBJ whole genome shotgun (WGS) entry which is preliminary data.</text>
</comment>
<dbReference type="EMBL" id="CADEAL010000369">
    <property type="protein sequence ID" value="CAB1419176.1"/>
    <property type="molecule type" value="Genomic_DNA"/>
</dbReference>
<name>A0A9N7YB05_PLEPL</name>
<dbReference type="AlphaFoldDB" id="A0A9N7YB05"/>
<keyword evidence="3" id="KW-1185">Reference proteome</keyword>
<evidence type="ECO:0000256" key="1">
    <source>
        <dbReference type="SAM" id="MobiDB-lite"/>
    </source>
</evidence>
<dbReference type="Proteomes" id="UP001153269">
    <property type="component" value="Unassembled WGS sequence"/>
</dbReference>
<evidence type="ECO:0000313" key="3">
    <source>
        <dbReference type="Proteomes" id="UP001153269"/>
    </source>
</evidence>
<gene>
    <name evidence="2" type="ORF">PLEPLA_LOCUS7004</name>
</gene>
<protein>
    <submittedName>
        <fullName evidence="2">Uncharacterized protein</fullName>
    </submittedName>
</protein>
<proteinExistence type="predicted"/>
<reference evidence="2" key="1">
    <citation type="submission" date="2020-03" db="EMBL/GenBank/DDBJ databases">
        <authorList>
            <person name="Weist P."/>
        </authorList>
    </citation>
    <scope>NUCLEOTIDE SEQUENCE</scope>
</reference>